<protein>
    <recommendedName>
        <fullName evidence="6">DNA2/NAM7 helicase-like C-terminal domain-containing protein</fullName>
    </recommendedName>
</protein>
<organism evidence="4 5">
    <name type="scientific">Aspergillus mulundensis</name>
    <dbReference type="NCBI Taxonomy" id="1810919"/>
    <lineage>
        <taxon>Eukaryota</taxon>
        <taxon>Fungi</taxon>
        <taxon>Dikarya</taxon>
        <taxon>Ascomycota</taxon>
        <taxon>Pezizomycotina</taxon>
        <taxon>Eurotiomycetes</taxon>
        <taxon>Eurotiomycetidae</taxon>
        <taxon>Eurotiales</taxon>
        <taxon>Aspergillaceae</taxon>
        <taxon>Aspergillus</taxon>
        <taxon>Aspergillus subgen. Nidulantes</taxon>
    </lineage>
</organism>
<reference evidence="4 5" key="1">
    <citation type="journal article" date="2018" name="IMA Fungus">
        <title>IMA Genome-F 9: Draft genome sequence of Annulohypoxylon stygium, Aspergillus mulundensis, Berkeleyomyces basicola (syn. Thielaviopsis basicola), Ceratocystis smalleyi, two Cercospora beticola strains, Coleophoma cylindrospora, Fusarium fracticaudum, Phialophora cf. hyalina, and Morchella septimelata.</title>
        <authorList>
            <person name="Wingfield B.D."/>
            <person name="Bills G.F."/>
            <person name="Dong Y."/>
            <person name="Huang W."/>
            <person name="Nel W.J."/>
            <person name="Swalarsk-Parry B.S."/>
            <person name="Vaghefi N."/>
            <person name="Wilken P.M."/>
            <person name="An Z."/>
            <person name="de Beer Z.W."/>
            <person name="De Vos L."/>
            <person name="Chen L."/>
            <person name="Duong T.A."/>
            <person name="Gao Y."/>
            <person name="Hammerbacher A."/>
            <person name="Kikkert J.R."/>
            <person name="Li Y."/>
            <person name="Li H."/>
            <person name="Li K."/>
            <person name="Li Q."/>
            <person name="Liu X."/>
            <person name="Ma X."/>
            <person name="Naidoo K."/>
            <person name="Pethybridge S.J."/>
            <person name="Sun J."/>
            <person name="Steenkamp E.T."/>
            <person name="van der Nest M.A."/>
            <person name="van Wyk S."/>
            <person name="Wingfield M.J."/>
            <person name="Xiong C."/>
            <person name="Yue Q."/>
            <person name="Zhang X."/>
        </authorList>
    </citation>
    <scope>NUCLEOTIDE SEQUENCE [LARGE SCALE GENOMIC DNA]</scope>
    <source>
        <strain evidence="4 5">DSM 5745</strain>
    </source>
</reference>
<dbReference type="Pfam" id="PF13086">
    <property type="entry name" value="AAA_11"/>
    <property type="match status" value="1"/>
</dbReference>
<comment type="caution">
    <text evidence="4">The sequence shown here is derived from an EMBL/GenBank/DDBJ whole genome shotgun (WGS) entry which is preliminary data.</text>
</comment>
<dbReference type="GO" id="GO:0004386">
    <property type="term" value="F:helicase activity"/>
    <property type="evidence" value="ECO:0007669"/>
    <property type="project" value="InterPro"/>
</dbReference>
<feature type="domain" description="DNA2/NAM7 helicase-like C-terminal" evidence="3">
    <location>
        <begin position="145"/>
        <end position="343"/>
    </location>
</feature>
<dbReference type="InterPro" id="IPR045055">
    <property type="entry name" value="DNA2/NAM7-like"/>
</dbReference>
<dbReference type="EMBL" id="PVWQ01000003">
    <property type="protein sequence ID" value="RDW86976.1"/>
    <property type="molecule type" value="Genomic_DNA"/>
</dbReference>
<dbReference type="InterPro" id="IPR041679">
    <property type="entry name" value="DNA2/NAM7-like_C"/>
</dbReference>
<dbReference type="Pfam" id="PF13087">
    <property type="entry name" value="AAA_12"/>
    <property type="match status" value="1"/>
</dbReference>
<dbReference type="InterPro" id="IPR027417">
    <property type="entry name" value="P-loop_NTPase"/>
</dbReference>
<sequence length="407" mass="46152">MLEVSGIIERPWSQIERFKGFRDYFNDYQDQEERGNRIKKNALKRNDDDDELREFHDSTRRLRDAVLSRTNVLVCTPFAAGTPAVRENVHPDVVAVDEAARLAEPELWPVLAYHDPRVLLLVGDHRQLKPLIFSKPPEAPFSLPLELSLFSRLVFNGHKTVVFLEQHRMSSEICELLSVIFYDGKLRTAAILDAVVGEMNARVVTHNGCNTTFRKESPLIFVNVLGSKEEKEAGSRSLFNHPNCATVYALVRSLMEHQVAAKHITIITPYRAQTYQYSNLFQDFPDPSEVRVHTIDSYQGCESGVVIFDTTVATSTRLGFLADANRLCVALRRPRSGMFLVGDWHKIQGPPHWEDFRNDGLVYSWRASSAQGHRLEYLRHCWKWVPEATGGLGALVEEGSSGPNGHL</sequence>
<dbReference type="Proteomes" id="UP000256690">
    <property type="component" value="Unassembled WGS sequence"/>
</dbReference>
<keyword evidence="1" id="KW-0378">Hydrolase</keyword>
<evidence type="ECO:0000259" key="2">
    <source>
        <dbReference type="Pfam" id="PF13086"/>
    </source>
</evidence>
<dbReference type="PANTHER" id="PTHR10887">
    <property type="entry name" value="DNA2/NAM7 HELICASE FAMILY"/>
    <property type="match status" value="1"/>
</dbReference>
<dbReference type="InterPro" id="IPR041677">
    <property type="entry name" value="DNA2/NAM7_AAA_11"/>
</dbReference>
<keyword evidence="1" id="KW-0067">ATP-binding</keyword>
<keyword evidence="1" id="KW-0547">Nucleotide-binding</keyword>
<accession>A0A3D8SL21</accession>
<dbReference type="SUPFAM" id="SSF52540">
    <property type="entry name" value="P-loop containing nucleoside triphosphate hydrolases"/>
    <property type="match status" value="1"/>
</dbReference>
<dbReference type="CDD" id="cd18808">
    <property type="entry name" value="SF1_C_Upf1"/>
    <property type="match status" value="1"/>
</dbReference>
<dbReference type="InterPro" id="IPR047187">
    <property type="entry name" value="SF1_C_Upf1"/>
</dbReference>
<dbReference type="RefSeq" id="XP_026606500.1">
    <property type="nucleotide sequence ID" value="XM_026745634.1"/>
</dbReference>
<evidence type="ECO:0000313" key="4">
    <source>
        <dbReference type="EMBL" id="RDW86976.1"/>
    </source>
</evidence>
<dbReference type="OrthoDB" id="4526869at2759"/>
<evidence type="ECO:0000259" key="3">
    <source>
        <dbReference type="Pfam" id="PF13087"/>
    </source>
</evidence>
<keyword evidence="5" id="KW-1185">Reference proteome</keyword>
<gene>
    <name evidence="4" type="ORF">DSM5745_03618</name>
</gene>
<dbReference type="PANTHER" id="PTHR10887:SF495">
    <property type="entry name" value="HELICASE SENATAXIN ISOFORM X1-RELATED"/>
    <property type="match status" value="1"/>
</dbReference>
<proteinExistence type="predicted"/>
<dbReference type="AlphaFoldDB" id="A0A3D8SL21"/>
<evidence type="ECO:0008006" key="6">
    <source>
        <dbReference type="Google" id="ProtNLM"/>
    </source>
</evidence>
<dbReference type="Gene3D" id="3.40.50.300">
    <property type="entry name" value="P-loop containing nucleotide triphosphate hydrolases"/>
    <property type="match status" value="2"/>
</dbReference>
<dbReference type="GeneID" id="38113988"/>
<evidence type="ECO:0000256" key="1">
    <source>
        <dbReference type="ARBA" id="ARBA00022806"/>
    </source>
</evidence>
<feature type="domain" description="DNA2/NAM7 helicase helicase" evidence="2">
    <location>
        <begin position="30"/>
        <end position="135"/>
    </location>
</feature>
<name>A0A3D8SL21_9EURO</name>
<keyword evidence="1" id="KW-0347">Helicase</keyword>
<evidence type="ECO:0000313" key="5">
    <source>
        <dbReference type="Proteomes" id="UP000256690"/>
    </source>
</evidence>